<evidence type="ECO:0000313" key="3">
    <source>
        <dbReference type="EMBL" id="OGY85413.1"/>
    </source>
</evidence>
<dbReference type="Proteomes" id="UP000176952">
    <property type="component" value="Unassembled WGS sequence"/>
</dbReference>
<comment type="caution">
    <text evidence="3">The sequence shown here is derived from an EMBL/GenBank/DDBJ whole genome shotgun (WGS) entry which is preliminary data.</text>
</comment>
<gene>
    <name evidence="3" type="ORF">A3F54_01840</name>
</gene>
<dbReference type="AlphaFoldDB" id="A0A1G2B868"/>
<dbReference type="InterPro" id="IPR039564">
    <property type="entry name" value="Peptidase_C39-like"/>
</dbReference>
<evidence type="ECO:0000256" key="1">
    <source>
        <dbReference type="SAM" id="MobiDB-lite"/>
    </source>
</evidence>
<evidence type="ECO:0000313" key="4">
    <source>
        <dbReference type="Proteomes" id="UP000176952"/>
    </source>
</evidence>
<dbReference type="Gene3D" id="3.90.70.10">
    <property type="entry name" value="Cysteine proteinases"/>
    <property type="match status" value="1"/>
</dbReference>
<evidence type="ECO:0000259" key="2">
    <source>
        <dbReference type="Pfam" id="PF13529"/>
    </source>
</evidence>
<feature type="domain" description="Peptidase C39-like" evidence="2">
    <location>
        <begin position="104"/>
        <end position="246"/>
    </location>
</feature>
<proteinExistence type="predicted"/>
<sequence length="285" mass="31593">MKNQRTRKKVIVDVFLLLIILLAGGYVFRSQIRGFWERVDRKFEQSQLPAATTRQELAVNASTSGAPTVNAPTVNAPTVNAPTDTETEPALSQDSAPLPAEMNLKVPFTSQAPHANWDLPYQEACEEAAALMIHYFFTDQTFTSDSADEEINSLVDFQNEKYGFYKDTTAEETVRFIKDRWGYENVVVEAATVDAIKKSIADGVPVILPAAGRQLHNPYFSGEGPLYHMLVVKGYTKDGQFITNDPGTKRGEDFLYDEDVLLNAVHDWNGGNVGEGAKVMIVVQP</sequence>
<feature type="region of interest" description="Disordered" evidence="1">
    <location>
        <begin position="63"/>
        <end position="95"/>
    </location>
</feature>
<accession>A0A1G2B868</accession>
<organism evidence="3 4">
    <name type="scientific">Candidatus Kerfeldbacteria bacterium RIFCSPHIGHO2_12_FULL_48_17</name>
    <dbReference type="NCBI Taxonomy" id="1798542"/>
    <lineage>
        <taxon>Bacteria</taxon>
        <taxon>Candidatus Kerfeldiibacteriota</taxon>
    </lineage>
</organism>
<dbReference type="EMBL" id="MHKD01000001">
    <property type="protein sequence ID" value="OGY85413.1"/>
    <property type="molecule type" value="Genomic_DNA"/>
</dbReference>
<reference evidence="3 4" key="1">
    <citation type="journal article" date="2016" name="Nat. Commun.">
        <title>Thousands of microbial genomes shed light on interconnected biogeochemical processes in an aquifer system.</title>
        <authorList>
            <person name="Anantharaman K."/>
            <person name="Brown C.T."/>
            <person name="Hug L.A."/>
            <person name="Sharon I."/>
            <person name="Castelle C.J."/>
            <person name="Probst A.J."/>
            <person name="Thomas B.C."/>
            <person name="Singh A."/>
            <person name="Wilkins M.J."/>
            <person name="Karaoz U."/>
            <person name="Brodie E.L."/>
            <person name="Williams K.H."/>
            <person name="Hubbard S.S."/>
            <person name="Banfield J.F."/>
        </authorList>
    </citation>
    <scope>NUCLEOTIDE SEQUENCE [LARGE SCALE GENOMIC DNA]</scope>
</reference>
<dbReference type="Pfam" id="PF13529">
    <property type="entry name" value="Peptidase_C39_2"/>
    <property type="match status" value="1"/>
</dbReference>
<protein>
    <recommendedName>
        <fullName evidence="2">Peptidase C39-like domain-containing protein</fullName>
    </recommendedName>
</protein>
<name>A0A1G2B868_9BACT</name>